<dbReference type="CDD" id="cd00402">
    <property type="entry name" value="Riboflavin_synthase_like"/>
    <property type="match status" value="1"/>
</dbReference>
<dbReference type="SUPFAM" id="SSF63380">
    <property type="entry name" value="Riboflavin synthase domain-like"/>
    <property type="match status" value="2"/>
</dbReference>
<evidence type="ECO:0000256" key="2">
    <source>
        <dbReference type="ARBA" id="ARBA00002803"/>
    </source>
</evidence>
<proteinExistence type="predicted"/>
<organism evidence="14 15">
    <name type="scientific">Corynebacterium heidelbergense</name>
    <dbReference type="NCBI Taxonomy" id="2055947"/>
    <lineage>
        <taxon>Bacteria</taxon>
        <taxon>Bacillati</taxon>
        <taxon>Actinomycetota</taxon>
        <taxon>Actinomycetes</taxon>
        <taxon>Mycobacteriales</taxon>
        <taxon>Corynebacteriaceae</taxon>
        <taxon>Corynebacterium</taxon>
    </lineage>
</organism>
<sequence>MFTGIVEETGRVAAIEPQGDAIQLRIDAQTVLRDAAPGDSICVNGVCLTVAERTESAWVADVMKVTLDYTTLGSLQIGDTVNLERAMAAGGRFGGHVVQGHVDGTAQLLTRTPSQHWEVYRFRLDRPEDLDRYLVKKGSITINGTSLTIAEISAGEWFEVSLIPTTMRDTMLGQLHPGDRVNVECDVLAKYVEKMIGPRTPEATQGGGAGRAQATDE</sequence>
<evidence type="ECO:0000256" key="8">
    <source>
        <dbReference type="ARBA" id="ARBA00022679"/>
    </source>
</evidence>
<dbReference type="InterPro" id="IPR017938">
    <property type="entry name" value="Riboflavin_synthase-like_b-brl"/>
</dbReference>
<evidence type="ECO:0000313" key="15">
    <source>
        <dbReference type="Proteomes" id="UP000251577"/>
    </source>
</evidence>
<feature type="domain" description="Lumazine-binding" evidence="13">
    <location>
        <begin position="1"/>
        <end position="96"/>
    </location>
</feature>
<evidence type="ECO:0000259" key="13">
    <source>
        <dbReference type="PROSITE" id="PS51177"/>
    </source>
</evidence>
<comment type="subunit">
    <text evidence="4">Homotrimer.</text>
</comment>
<dbReference type="EC" id="2.5.1.9" evidence="5 10"/>
<comment type="function">
    <text evidence="2">Catalyzes the dismutation of two molecules of 6,7-dimethyl-8-ribityllumazine, resulting in the formation of riboflavin and 5-amino-6-(D-ribitylamino)uracil.</text>
</comment>
<dbReference type="AlphaFoldDB" id="A0A364V900"/>
<dbReference type="GO" id="GO:0004746">
    <property type="term" value="F:riboflavin synthase activity"/>
    <property type="evidence" value="ECO:0007669"/>
    <property type="project" value="UniProtKB-UniRule"/>
</dbReference>
<protein>
    <recommendedName>
        <fullName evidence="6 10">Riboflavin synthase</fullName>
        <ecNumber evidence="5 10">2.5.1.9</ecNumber>
    </recommendedName>
</protein>
<gene>
    <name evidence="14" type="ORF">DLJ54_00105</name>
</gene>
<evidence type="ECO:0000313" key="14">
    <source>
        <dbReference type="EMBL" id="RAV33143.1"/>
    </source>
</evidence>
<evidence type="ECO:0000256" key="4">
    <source>
        <dbReference type="ARBA" id="ARBA00011233"/>
    </source>
</evidence>
<evidence type="ECO:0000256" key="12">
    <source>
        <dbReference type="SAM" id="MobiDB-lite"/>
    </source>
</evidence>
<evidence type="ECO:0000256" key="7">
    <source>
        <dbReference type="ARBA" id="ARBA00022619"/>
    </source>
</evidence>
<dbReference type="Proteomes" id="UP000251577">
    <property type="component" value="Unassembled WGS sequence"/>
</dbReference>
<evidence type="ECO:0000256" key="10">
    <source>
        <dbReference type="NCBIfam" id="TIGR00187"/>
    </source>
</evidence>
<feature type="repeat" description="Lumazine-binding" evidence="11">
    <location>
        <begin position="1"/>
        <end position="96"/>
    </location>
</feature>
<evidence type="ECO:0000256" key="5">
    <source>
        <dbReference type="ARBA" id="ARBA00012827"/>
    </source>
</evidence>
<evidence type="ECO:0000256" key="9">
    <source>
        <dbReference type="ARBA" id="ARBA00022737"/>
    </source>
</evidence>
<keyword evidence="8" id="KW-0808">Transferase</keyword>
<keyword evidence="9" id="KW-0677">Repeat</keyword>
<accession>A0A364V900</accession>
<name>A0A364V900_9CORY</name>
<dbReference type="EMBL" id="QHCV01000001">
    <property type="protein sequence ID" value="RAV33143.1"/>
    <property type="molecule type" value="Genomic_DNA"/>
</dbReference>
<evidence type="ECO:0000256" key="11">
    <source>
        <dbReference type="PROSITE-ProRule" id="PRU00524"/>
    </source>
</evidence>
<dbReference type="Pfam" id="PF00677">
    <property type="entry name" value="Lum_binding"/>
    <property type="match status" value="2"/>
</dbReference>
<dbReference type="NCBIfam" id="NF009566">
    <property type="entry name" value="PRK13020.1"/>
    <property type="match status" value="1"/>
</dbReference>
<comment type="caution">
    <text evidence="14">The sequence shown here is derived from an EMBL/GenBank/DDBJ whole genome shotgun (WGS) entry which is preliminary data.</text>
</comment>
<dbReference type="Gene3D" id="2.40.30.20">
    <property type="match status" value="2"/>
</dbReference>
<reference evidence="14 15" key="1">
    <citation type="journal article" date="2018" name="Syst. Appl. Microbiol.">
        <title>Corynebacterium heidelbergense sp. nov., isolated from the preen glands of Egyptian geese (Alopochen aegyptiacus).</title>
        <authorList>
            <person name="Braun M.S."/>
            <person name="Wang E."/>
            <person name="Zimmermann S."/>
            <person name="Wink M."/>
        </authorList>
    </citation>
    <scope>NUCLEOTIDE SEQUENCE [LARGE SCALE GENOMIC DNA]</scope>
    <source>
        <strain evidence="14 15">647</strain>
    </source>
</reference>
<dbReference type="PROSITE" id="PS51177">
    <property type="entry name" value="LUMAZINE_BIND"/>
    <property type="match status" value="2"/>
</dbReference>
<keyword evidence="15" id="KW-1185">Reference proteome</keyword>
<dbReference type="InterPro" id="IPR001783">
    <property type="entry name" value="Lumazine-bd"/>
</dbReference>
<dbReference type="RefSeq" id="WP_113629868.1">
    <property type="nucleotide sequence ID" value="NZ_QHCV01000001.1"/>
</dbReference>
<feature type="region of interest" description="Disordered" evidence="12">
    <location>
        <begin position="198"/>
        <end position="217"/>
    </location>
</feature>
<comment type="pathway">
    <text evidence="3">Cofactor biosynthesis; riboflavin biosynthesis; riboflavin from 2-hydroxy-3-oxobutyl phosphate and 5-amino-6-(D-ribitylamino)uracil: step 2/2.</text>
</comment>
<dbReference type="GO" id="GO:0009231">
    <property type="term" value="P:riboflavin biosynthetic process"/>
    <property type="evidence" value="ECO:0007669"/>
    <property type="project" value="UniProtKB-KW"/>
</dbReference>
<dbReference type="FunFam" id="2.40.30.20:FF:000003">
    <property type="entry name" value="Riboflavin synthase, alpha subunit"/>
    <property type="match status" value="1"/>
</dbReference>
<evidence type="ECO:0000256" key="6">
    <source>
        <dbReference type="ARBA" id="ARBA00013950"/>
    </source>
</evidence>
<feature type="domain" description="Lumazine-binding" evidence="13">
    <location>
        <begin position="97"/>
        <end position="196"/>
    </location>
</feature>
<evidence type="ECO:0000256" key="3">
    <source>
        <dbReference type="ARBA" id="ARBA00004887"/>
    </source>
</evidence>
<dbReference type="InterPro" id="IPR026017">
    <property type="entry name" value="Lumazine-bd_dom"/>
</dbReference>
<dbReference type="NCBIfam" id="TIGR00187">
    <property type="entry name" value="ribE"/>
    <property type="match status" value="1"/>
</dbReference>
<evidence type="ECO:0000256" key="1">
    <source>
        <dbReference type="ARBA" id="ARBA00000968"/>
    </source>
</evidence>
<dbReference type="PANTHER" id="PTHR21098">
    <property type="entry name" value="RIBOFLAVIN SYNTHASE ALPHA CHAIN"/>
    <property type="match status" value="1"/>
</dbReference>
<dbReference type="NCBIfam" id="NF006767">
    <property type="entry name" value="PRK09289.1"/>
    <property type="match status" value="1"/>
</dbReference>
<dbReference type="FunFam" id="2.40.30.20:FF:000004">
    <property type="entry name" value="Riboflavin synthase, alpha subunit"/>
    <property type="match status" value="1"/>
</dbReference>
<dbReference type="PANTHER" id="PTHR21098:SF12">
    <property type="entry name" value="RIBOFLAVIN SYNTHASE"/>
    <property type="match status" value="1"/>
</dbReference>
<comment type="catalytic activity">
    <reaction evidence="1">
        <text>2 6,7-dimethyl-8-(1-D-ribityl)lumazine + H(+) = 5-amino-6-(D-ribitylamino)uracil + riboflavin</text>
        <dbReference type="Rhea" id="RHEA:20772"/>
        <dbReference type="ChEBI" id="CHEBI:15378"/>
        <dbReference type="ChEBI" id="CHEBI:15934"/>
        <dbReference type="ChEBI" id="CHEBI:57986"/>
        <dbReference type="ChEBI" id="CHEBI:58201"/>
        <dbReference type="EC" id="2.5.1.9"/>
    </reaction>
</comment>
<feature type="repeat" description="Lumazine-binding" evidence="11">
    <location>
        <begin position="97"/>
        <end position="196"/>
    </location>
</feature>
<dbReference type="InterPro" id="IPR023366">
    <property type="entry name" value="ATP_synth_asu-like_sf"/>
</dbReference>
<keyword evidence="7" id="KW-0686">Riboflavin biosynthesis</keyword>
<dbReference type="PIRSF" id="PIRSF000498">
    <property type="entry name" value="Riboflavin_syn_A"/>
    <property type="match status" value="1"/>
</dbReference>